<evidence type="ECO:0000313" key="3">
    <source>
        <dbReference type="Proteomes" id="UP000245523"/>
    </source>
</evidence>
<feature type="region of interest" description="Disordered" evidence="1">
    <location>
        <begin position="29"/>
        <end position="69"/>
    </location>
</feature>
<accession>A0ABX5LLF9</accession>
<organism evidence="2 3">
    <name type="scientific">Hallerella porci</name>
    <dbReference type="NCBI Taxonomy" id="1945871"/>
    <lineage>
        <taxon>Bacteria</taxon>
        <taxon>Pseudomonadati</taxon>
        <taxon>Fibrobacterota</taxon>
        <taxon>Fibrobacteria</taxon>
        <taxon>Fibrobacterales</taxon>
        <taxon>Fibrobacteraceae</taxon>
        <taxon>Hallerella</taxon>
    </lineage>
</organism>
<reference evidence="2 3" key="1">
    <citation type="submission" date="2018-05" db="EMBL/GenBank/DDBJ databases">
        <title>Animal gut microbial communities from fecal samples from Wisconsin, USA.</title>
        <authorList>
            <person name="Neumann A."/>
        </authorList>
    </citation>
    <scope>NUCLEOTIDE SEQUENCE [LARGE SCALE GENOMIC DNA]</scope>
    <source>
        <strain evidence="2 3">UWS4</strain>
    </source>
</reference>
<dbReference type="Gene3D" id="2.160.20.110">
    <property type="match status" value="1"/>
</dbReference>
<dbReference type="Proteomes" id="UP000245523">
    <property type="component" value="Unassembled WGS sequence"/>
</dbReference>
<evidence type="ECO:0000313" key="2">
    <source>
        <dbReference type="EMBL" id="PWK93205.1"/>
    </source>
</evidence>
<name>A0ABX5LLF9_9BACT</name>
<dbReference type="PROSITE" id="PS51257">
    <property type="entry name" value="PROKAR_LIPOPROTEIN"/>
    <property type="match status" value="1"/>
</dbReference>
<keyword evidence="3" id="KW-1185">Reference proteome</keyword>
<evidence type="ECO:0000256" key="1">
    <source>
        <dbReference type="SAM" id="MobiDB-lite"/>
    </source>
</evidence>
<protein>
    <recommendedName>
        <fullName evidence="4">GLUG domain-containing protein</fullName>
    </recommendedName>
</protein>
<evidence type="ECO:0008006" key="4">
    <source>
        <dbReference type="Google" id="ProtNLM"/>
    </source>
</evidence>
<proteinExistence type="predicted"/>
<sequence length="539" mass="56649">MKIFNSVAFFGIIFTAAFWVGCSQTASRSTSDDLAVESSSSEKLNGESSSSTKSSESKRESSSSKENSSSSVIDAENCIGDSGKAWDGTTAKNFACGNGTAKNPYVILTAEQLAYFSFVTNASDKKYDGKYFKLGADIVLNEGEIIDENGALQADTAQLHKWTSVGNSKITFSGSFDGANHSIRAMFISTTSKYNGLFGNSKGTIKNLTLKNSWVEGGENTAGVVGYNTGIIENVTNESSVTSQEKCVGGVVGETYYHGSFENSTLKNVKNRGMIVGNLNVGGIVGCANYVTINRAENFADIQGYGFVGGIAGAIGSNSKNNLQNLKNANKITGTDFVGGIAGSCGGNLSSYHNSRMPSYYCSQYSTCGKISNAKNTASIEGKNYVGGVIGVLCSGEFSSLSNTADVVGEYGVAGVIGAVGNSTSEALYNIGNISGSTYVGGIFASQSESVSSAAYTTGKVEGDSLVGLMIGNNYNSTIADYYYLEQSNQEAFGKNDGGGVATPKSEKEMKSKNFAELLGESFAYDSNERFPILTWEQN</sequence>
<dbReference type="RefSeq" id="WP_146193748.1">
    <property type="nucleotide sequence ID" value="NZ_QGHD01000030.1"/>
</dbReference>
<comment type="caution">
    <text evidence="2">The sequence shown here is derived from an EMBL/GenBank/DDBJ whole genome shotgun (WGS) entry which is preliminary data.</text>
</comment>
<gene>
    <name evidence="2" type="ORF">B0H50_13030</name>
</gene>
<dbReference type="EMBL" id="QGHD01000030">
    <property type="protein sequence ID" value="PWK93205.1"/>
    <property type="molecule type" value="Genomic_DNA"/>
</dbReference>
<feature type="compositionally biased region" description="Low complexity" evidence="1">
    <location>
        <begin position="37"/>
        <end position="54"/>
    </location>
</feature>